<keyword evidence="2" id="KW-1185">Reference proteome</keyword>
<reference evidence="3" key="1">
    <citation type="submission" date="2016-06" db="UniProtKB">
        <authorList>
            <consortium name="WormBaseParasite"/>
        </authorList>
    </citation>
    <scope>IDENTIFICATION</scope>
</reference>
<organism evidence="3">
    <name type="scientific">Schistosoma curassoni</name>
    <dbReference type="NCBI Taxonomy" id="6186"/>
    <lineage>
        <taxon>Eukaryota</taxon>
        <taxon>Metazoa</taxon>
        <taxon>Spiralia</taxon>
        <taxon>Lophotrochozoa</taxon>
        <taxon>Platyhelminthes</taxon>
        <taxon>Trematoda</taxon>
        <taxon>Digenea</taxon>
        <taxon>Strigeidida</taxon>
        <taxon>Schistosomatoidea</taxon>
        <taxon>Schistosomatidae</taxon>
        <taxon>Schistosoma</taxon>
    </lineage>
</organism>
<evidence type="ECO:0000313" key="1">
    <source>
        <dbReference type="EMBL" id="VDP62680.1"/>
    </source>
</evidence>
<dbReference type="WBParaSite" id="SCUD_0001702401-mRNA-1">
    <property type="protein sequence ID" value="SCUD_0001702401-mRNA-1"/>
    <property type="gene ID" value="SCUD_0001702401"/>
</dbReference>
<dbReference type="Proteomes" id="UP000279833">
    <property type="component" value="Unassembled WGS sequence"/>
</dbReference>
<accession>A0A183KPN9</accession>
<evidence type="ECO:0000313" key="2">
    <source>
        <dbReference type="Proteomes" id="UP000279833"/>
    </source>
</evidence>
<reference evidence="1 2" key="2">
    <citation type="submission" date="2018-11" db="EMBL/GenBank/DDBJ databases">
        <authorList>
            <consortium name="Pathogen Informatics"/>
        </authorList>
    </citation>
    <scope>NUCLEOTIDE SEQUENCE [LARGE SCALE GENOMIC DNA]</scope>
    <source>
        <strain evidence="1">Dakar</strain>
        <strain evidence="2">Dakar, Senegal</strain>
    </source>
</reference>
<dbReference type="EMBL" id="UZAK01039301">
    <property type="protein sequence ID" value="VDP62680.1"/>
    <property type="molecule type" value="Genomic_DNA"/>
</dbReference>
<dbReference type="AlphaFoldDB" id="A0A183KPN9"/>
<evidence type="ECO:0000313" key="3">
    <source>
        <dbReference type="WBParaSite" id="SCUD_0001702401-mRNA-1"/>
    </source>
</evidence>
<proteinExistence type="predicted"/>
<protein>
    <submittedName>
        <fullName evidence="1 3">Uncharacterized protein</fullName>
    </submittedName>
</protein>
<gene>
    <name evidence="1" type="ORF">SCUD_LOCUS17022</name>
</gene>
<sequence>MLSIQRDLMMLMISLPYSIDFQTYKSVADSLIHNVNFLMVNYFLELL</sequence>
<name>A0A183KPN9_9TREM</name>